<dbReference type="Pfam" id="PF02518">
    <property type="entry name" value="HATPase_c"/>
    <property type="match status" value="1"/>
</dbReference>
<dbReference type="GO" id="GO:0010906">
    <property type="term" value="P:regulation of glucose metabolic process"/>
    <property type="evidence" value="ECO:0007669"/>
    <property type="project" value="TreeGrafter"/>
</dbReference>
<dbReference type="PROSITE" id="PS50109">
    <property type="entry name" value="HIS_KIN"/>
    <property type="match status" value="1"/>
</dbReference>
<dbReference type="SUPFAM" id="SSF69012">
    <property type="entry name" value="alpha-ketoacid dehydrogenase kinase, N-terminal domain"/>
    <property type="match status" value="1"/>
</dbReference>
<reference evidence="9" key="1">
    <citation type="submission" date="2021-01" db="EMBL/GenBank/DDBJ databases">
        <authorList>
            <person name="Corre E."/>
            <person name="Pelletier E."/>
            <person name="Niang G."/>
            <person name="Scheremetjew M."/>
            <person name="Finn R."/>
            <person name="Kale V."/>
            <person name="Holt S."/>
            <person name="Cochrane G."/>
            <person name="Meng A."/>
            <person name="Brown T."/>
            <person name="Cohen L."/>
        </authorList>
    </citation>
    <scope>NUCLEOTIDE SEQUENCE</scope>
    <source>
        <strain evidence="9">CCMP722</strain>
    </source>
</reference>
<sequence length="424" mass="47921">MQRHLARAFGVGARRGLCTNSRGMVEVPQERLSQLIRAEAMTMASRETRGYSVNDMLELWDTPNINALKISARFIYHELPIRYAVRTKELENAPSWIKTKDFMEVFELYAKSFEDLRMLPEPYDMEGLERFAELLEMIKLRNAGVVPKLGSVVAEVRDKGLLESPRHTAYVNQYLNQFFSSRIGSELLVSQHLALHKAVQQPDSNFARDKTRAGMLKKNCKPAEIIKDAVDHATRLCDRQFGKAPEIVLRGDLEATFPYFPDQLYYISFELLKNAMRATSEYHAERPSLPPVQIVISHSDDTQDAKFKNLGIQIQDEGGGIQLEQIHKVWQYSFTTVKKETIGQKEKDGGTGLYMVNETDKRADPLAGLGFGLPLSRLYAQAFGGTLKLTTLEGWGSTAYLHLNRSGNGKVIEHTGNLEFSTRG</sequence>
<dbReference type="InterPro" id="IPR039028">
    <property type="entry name" value="BCKD/PDK"/>
</dbReference>
<evidence type="ECO:0000256" key="3">
    <source>
        <dbReference type="ARBA" id="ARBA00022741"/>
    </source>
</evidence>
<comment type="similarity">
    <text evidence="1 7">Belongs to the PDK/BCKDK protein kinase family.</text>
</comment>
<dbReference type="AlphaFoldDB" id="A0A7S0WQJ0"/>
<name>A0A7S0WQJ0_9CHLO</name>
<dbReference type="Pfam" id="PF10436">
    <property type="entry name" value="BCDHK_Adom3"/>
    <property type="match status" value="1"/>
</dbReference>
<dbReference type="InterPro" id="IPR003594">
    <property type="entry name" value="HATPase_dom"/>
</dbReference>
<dbReference type="GO" id="GO:0004740">
    <property type="term" value="F:pyruvate dehydrogenase (acetyl-transferring) kinase activity"/>
    <property type="evidence" value="ECO:0007669"/>
    <property type="project" value="TreeGrafter"/>
</dbReference>
<evidence type="ECO:0000256" key="2">
    <source>
        <dbReference type="ARBA" id="ARBA00022679"/>
    </source>
</evidence>
<evidence type="ECO:0000256" key="7">
    <source>
        <dbReference type="RuleBase" id="RU366032"/>
    </source>
</evidence>
<evidence type="ECO:0000256" key="6">
    <source>
        <dbReference type="ARBA" id="ARBA00023128"/>
    </source>
</evidence>
<comment type="subcellular location">
    <subcellularLocation>
        <location evidence="7">Mitochondrion matrix</location>
    </subcellularLocation>
</comment>
<keyword evidence="2 7" id="KW-0808">Transferase</keyword>
<evidence type="ECO:0000259" key="8">
    <source>
        <dbReference type="PROSITE" id="PS50109"/>
    </source>
</evidence>
<evidence type="ECO:0000313" key="9">
    <source>
        <dbReference type="EMBL" id="CAD8678570.1"/>
    </source>
</evidence>
<evidence type="ECO:0000256" key="1">
    <source>
        <dbReference type="ARBA" id="ARBA00006155"/>
    </source>
</evidence>
<protein>
    <recommendedName>
        <fullName evidence="7">Protein-serine/threonine kinase</fullName>
        <ecNumber evidence="7">2.7.11.-</ecNumber>
    </recommendedName>
</protein>
<evidence type="ECO:0000256" key="5">
    <source>
        <dbReference type="ARBA" id="ARBA00022840"/>
    </source>
</evidence>
<accession>A0A7S0WQJ0</accession>
<organism evidence="9">
    <name type="scientific">Pyramimonas obovata</name>
    <dbReference type="NCBI Taxonomy" id="1411642"/>
    <lineage>
        <taxon>Eukaryota</taxon>
        <taxon>Viridiplantae</taxon>
        <taxon>Chlorophyta</taxon>
        <taxon>Pyramimonadophyceae</taxon>
        <taxon>Pyramimonadales</taxon>
        <taxon>Pyramimonadaceae</taxon>
        <taxon>Pyramimonas</taxon>
        <taxon>Pyramimonas incertae sedis</taxon>
    </lineage>
</organism>
<keyword evidence="5 7" id="KW-0067">ATP-binding</keyword>
<dbReference type="Gene3D" id="1.20.140.20">
    <property type="entry name" value="Alpha-ketoacid/pyruvate dehydrogenase kinase, N-terminal domain"/>
    <property type="match status" value="1"/>
</dbReference>
<dbReference type="EMBL" id="HBFA01027910">
    <property type="protein sequence ID" value="CAD8678570.1"/>
    <property type="molecule type" value="Transcribed_RNA"/>
</dbReference>
<dbReference type="GO" id="GO:0005759">
    <property type="term" value="C:mitochondrial matrix"/>
    <property type="evidence" value="ECO:0007669"/>
    <property type="project" value="UniProtKB-SubCell"/>
</dbReference>
<dbReference type="EC" id="2.7.11.-" evidence="7"/>
<gene>
    <name evidence="9" type="ORF">POBO1169_LOCUS14145</name>
</gene>
<dbReference type="SUPFAM" id="SSF55874">
    <property type="entry name" value="ATPase domain of HSP90 chaperone/DNA topoisomerase II/histidine kinase"/>
    <property type="match status" value="1"/>
</dbReference>
<dbReference type="InterPro" id="IPR036784">
    <property type="entry name" value="AK/P_DHK_N_sf"/>
</dbReference>
<dbReference type="Gene3D" id="3.30.565.10">
    <property type="entry name" value="Histidine kinase-like ATPase, C-terminal domain"/>
    <property type="match status" value="1"/>
</dbReference>
<proteinExistence type="inferred from homology"/>
<keyword evidence="4 7" id="KW-0418">Kinase</keyword>
<dbReference type="PANTHER" id="PTHR11947">
    <property type="entry name" value="PYRUVATE DEHYDROGENASE KINASE"/>
    <property type="match status" value="1"/>
</dbReference>
<keyword evidence="3 7" id="KW-0547">Nucleotide-binding</keyword>
<keyword evidence="6 7" id="KW-0496">Mitochondrion</keyword>
<dbReference type="InterPro" id="IPR036890">
    <property type="entry name" value="HATPase_C_sf"/>
</dbReference>
<dbReference type="InterPro" id="IPR005467">
    <property type="entry name" value="His_kinase_dom"/>
</dbReference>
<dbReference type="GO" id="GO:0005524">
    <property type="term" value="F:ATP binding"/>
    <property type="evidence" value="ECO:0007669"/>
    <property type="project" value="UniProtKB-UniRule"/>
</dbReference>
<feature type="domain" description="Histidine kinase" evidence="8">
    <location>
        <begin position="261"/>
        <end position="407"/>
    </location>
</feature>
<evidence type="ECO:0000256" key="4">
    <source>
        <dbReference type="ARBA" id="ARBA00022777"/>
    </source>
</evidence>
<dbReference type="SMART" id="SM00387">
    <property type="entry name" value="HATPase_c"/>
    <property type="match status" value="1"/>
</dbReference>
<dbReference type="InterPro" id="IPR018955">
    <property type="entry name" value="BCDHK/PDK_N"/>
</dbReference>